<dbReference type="SUPFAM" id="SSF56349">
    <property type="entry name" value="DNA breaking-rejoining enzymes"/>
    <property type="match status" value="1"/>
</dbReference>
<dbReference type="Proteomes" id="UP000199548">
    <property type="component" value="Unassembled WGS sequence"/>
</dbReference>
<keyword evidence="5" id="KW-1185">Reference proteome</keyword>
<dbReference type="EMBL" id="FOQU01000017">
    <property type="protein sequence ID" value="SFK03676.1"/>
    <property type="molecule type" value="Genomic_DNA"/>
</dbReference>
<evidence type="ECO:0000259" key="3">
    <source>
        <dbReference type="PROSITE" id="PS51898"/>
    </source>
</evidence>
<evidence type="ECO:0000256" key="1">
    <source>
        <dbReference type="ARBA" id="ARBA00023125"/>
    </source>
</evidence>
<evidence type="ECO:0000313" key="4">
    <source>
        <dbReference type="EMBL" id="SFK03676.1"/>
    </source>
</evidence>
<evidence type="ECO:0000256" key="2">
    <source>
        <dbReference type="ARBA" id="ARBA00023172"/>
    </source>
</evidence>
<dbReference type="InterPro" id="IPR013762">
    <property type="entry name" value="Integrase-like_cat_sf"/>
</dbReference>
<keyword evidence="2" id="KW-0233">DNA recombination</keyword>
<accession>A0A1I3WB76</accession>
<dbReference type="CDD" id="cd00397">
    <property type="entry name" value="DNA_BRE_C"/>
    <property type="match status" value="1"/>
</dbReference>
<dbReference type="InterPro" id="IPR010998">
    <property type="entry name" value="Integrase_recombinase_N"/>
</dbReference>
<dbReference type="PROSITE" id="PS51898">
    <property type="entry name" value="TYR_RECOMBINASE"/>
    <property type="match status" value="1"/>
</dbReference>
<evidence type="ECO:0000313" key="5">
    <source>
        <dbReference type="Proteomes" id="UP000199548"/>
    </source>
</evidence>
<dbReference type="Gene3D" id="1.10.150.130">
    <property type="match status" value="1"/>
</dbReference>
<keyword evidence="1" id="KW-0238">DNA-binding</keyword>
<dbReference type="OrthoDB" id="8956973at2"/>
<sequence length="371" mass="41302">MNPMIACATRVVDGDAASVFMQYWRLQIEDLGRPLRPVNRLANRRFASLVGSAYSVYNLGMDALTVWVNDPLQAYTRWQQNEAAGVDGKPFSPRSIVQHRAMFERFFRHLIHHRVTLATFGAAHLDYFFAEVENRCASGSATQARYLRLIERVCRHLIELGLREHNPAAELAYAVSWPEDDPRLSFLDEPDALRLEAFVRPSTADSFTQQRERAITALLLATGVAPAELRSARRPDVVVDRVRSHFDVTRHGARPARRVPVADFGVPALAAWLNVHTDGGNDVLLFPSPRGGQLTDMYLGRMLARVFALTGIDHSGGNPRTLRNTYARRQMLGGRSDADVASLLGLVSPRTVTRIRATLPSARTTSVVALP</sequence>
<protein>
    <submittedName>
        <fullName evidence="4">Site-specific recombinase XerD</fullName>
    </submittedName>
</protein>
<dbReference type="InterPro" id="IPR002104">
    <property type="entry name" value="Integrase_catalytic"/>
</dbReference>
<dbReference type="STRING" id="420953.SAMN05192543_1177"/>
<dbReference type="InterPro" id="IPR011010">
    <property type="entry name" value="DNA_brk_join_enz"/>
</dbReference>
<dbReference type="GO" id="GO:0003677">
    <property type="term" value="F:DNA binding"/>
    <property type="evidence" value="ECO:0007669"/>
    <property type="project" value="UniProtKB-KW"/>
</dbReference>
<dbReference type="GO" id="GO:0006310">
    <property type="term" value="P:DNA recombination"/>
    <property type="evidence" value="ECO:0007669"/>
    <property type="project" value="UniProtKB-KW"/>
</dbReference>
<feature type="domain" description="Tyr recombinase" evidence="3">
    <location>
        <begin position="182"/>
        <end position="369"/>
    </location>
</feature>
<dbReference type="GO" id="GO:0015074">
    <property type="term" value="P:DNA integration"/>
    <property type="evidence" value="ECO:0007669"/>
    <property type="project" value="InterPro"/>
</dbReference>
<gene>
    <name evidence="4" type="ORF">SAMN05192543_1177</name>
</gene>
<organism evidence="4 5">
    <name type="scientific">Paraburkholderia megapolitana</name>
    <dbReference type="NCBI Taxonomy" id="420953"/>
    <lineage>
        <taxon>Bacteria</taxon>
        <taxon>Pseudomonadati</taxon>
        <taxon>Pseudomonadota</taxon>
        <taxon>Betaproteobacteria</taxon>
        <taxon>Burkholderiales</taxon>
        <taxon>Burkholderiaceae</taxon>
        <taxon>Paraburkholderia</taxon>
    </lineage>
</organism>
<dbReference type="Gene3D" id="1.10.443.10">
    <property type="entry name" value="Intergrase catalytic core"/>
    <property type="match status" value="1"/>
</dbReference>
<dbReference type="AlphaFoldDB" id="A0A1I3WB76"/>
<name>A0A1I3WB76_9BURK</name>
<proteinExistence type="predicted"/>
<dbReference type="Pfam" id="PF00589">
    <property type="entry name" value="Phage_integrase"/>
    <property type="match status" value="1"/>
</dbReference>
<reference evidence="4 5" key="1">
    <citation type="submission" date="2016-10" db="EMBL/GenBank/DDBJ databases">
        <authorList>
            <person name="de Groot N.N."/>
        </authorList>
    </citation>
    <scope>NUCLEOTIDE SEQUENCE [LARGE SCALE GENOMIC DNA]</scope>
    <source>
        <strain evidence="4 5">LMG 23650</strain>
    </source>
</reference>